<dbReference type="AlphaFoldDB" id="A0AAE3GV93"/>
<gene>
    <name evidence="5" type="ORF">NJ959_19960</name>
</gene>
<dbReference type="GO" id="GO:0004674">
    <property type="term" value="F:protein serine/threonine kinase activity"/>
    <property type="evidence" value="ECO:0007669"/>
    <property type="project" value="UniProtKB-KW"/>
</dbReference>
<dbReference type="InterPro" id="IPR000719">
    <property type="entry name" value="Prot_kinase_dom"/>
</dbReference>
<feature type="repeat" description="WD" evidence="3">
    <location>
        <begin position="506"/>
        <end position="547"/>
    </location>
</feature>
<dbReference type="InterPro" id="IPR015943">
    <property type="entry name" value="WD40/YVTN_repeat-like_dom_sf"/>
</dbReference>
<dbReference type="Gene3D" id="3.30.200.20">
    <property type="entry name" value="Phosphorylase Kinase, domain 1"/>
    <property type="match status" value="1"/>
</dbReference>
<keyword evidence="6" id="KW-1185">Reference proteome</keyword>
<dbReference type="InterPro" id="IPR008271">
    <property type="entry name" value="Ser/Thr_kinase_AS"/>
</dbReference>
<dbReference type="RefSeq" id="WP_254013461.1">
    <property type="nucleotide sequence ID" value="NZ_JAMZMM010000232.1"/>
</dbReference>
<dbReference type="EMBL" id="JAMZMM010000232">
    <property type="protein sequence ID" value="MCP2730707.1"/>
    <property type="molecule type" value="Genomic_DNA"/>
</dbReference>
<reference evidence="5" key="1">
    <citation type="submission" date="2022-06" db="EMBL/GenBank/DDBJ databases">
        <title>New cyanobacteria of genus Symplocastrum in benthos of Lake Baikal.</title>
        <authorList>
            <person name="Sorokovikova E."/>
            <person name="Tikhonova I."/>
            <person name="Krasnopeev A."/>
            <person name="Evseev P."/>
            <person name="Gladkikh A."/>
            <person name="Belykh O."/>
        </authorList>
    </citation>
    <scope>NUCLEOTIDE SEQUENCE</scope>
    <source>
        <strain evidence="5">BBK-W-15</strain>
    </source>
</reference>
<dbReference type="InterPro" id="IPR019775">
    <property type="entry name" value="WD40_repeat_CS"/>
</dbReference>
<dbReference type="SMART" id="SM00320">
    <property type="entry name" value="WD40"/>
    <property type="match status" value="7"/>
</dbReference>
<comment type="caution">
    <text evidence="5">The sequence shown here is derived from an EMBL/GenBank/DDBJ whole genome shotgun (WGS) entry which is preliminary data.</text>
</comment>
<feature type="repeat" description="WD" evidence="3">
    <location>
        <begin position="548"/>
        <end position="589"/>
    </location>
</feature>
<dbReference type="SMART" id="SM00220">
    <property type="entry name" value="S_TKc"/>
    <property type="match status" value="1"/>
</dbReference>
<evidence type="ECO:0000313" key="5">
    <source>
        <dbReference type="EMBL" id="MCP2730707.1"/>
    </source>
</evidence>
<dbReference type="InterPro" id="IPR036322">
    <property type="entry name" value="WD40_repeat_dom_sf"/>
</dbReference>
<evidence type="ECO:0000259" key="4">
    <source>
        <dbReference type="PROSITE" id="PS50011"/>
    </source>
</evidence>
<organism evidence="5 6">
    <name type="scientific">Limnofasciculus baicalensis BBK-W-15</name>
    <dbReference type="NCBI Taxonomy" id="2699891"/>
    <lineage>
        <taxon>Bacteria</taxon>
        <taxon>Bacillati</taxon>
        <taxon>Cyanobacteriota</taxon>
        <taxon>Cyanophyceae</taxon>
        <taxon>Coleofasciculales</taxon>
        <taxon>Coleofasciculaceae</taxon>
        <taxon>Limnofasciculus</taxon>
        <taxon>Limnofasciculus baicalensis</taxon>
    </lineage>
</organism>
<feature type="domain" description="Protein kinase" evidence="4">
    <location>
        <begin position="37"/>
        <end position="307"/>
    </location>
</feature>
<dbReference type="Pfam" id="PF00400">
    <property type="entry name" value="WD40"/>
    <property type="match status" value="6"/>
</dbReference>
<dbReference type="PROSITE" id="PS50294">
    <property type="entry name" value="WD_REPEATS_REGION"/>
    <property type="match status" value="6"/>
</dbReference>
<dbReference type="SUPFAM" id="SSF50978">
    <property type="entry name" value="WD40 repeat-like"/>
    <property type="match status" value="1"/>
</dbReference>
<dbReference type="Pfam" id="PF00069">
    <property type="entry name" value="Pkinase"/>
    <property type="match status" value="1"/>
</dbReference>
<evidence type="ECO:0000313" key="6">
    <source>
        <dbReference type="Proteomes" id="UP001204953"/>
    </source>
</evidence>
<dbReference type="PRINTS" id="PR00320">
    <property type="entry name" value="GPROTEINBRPT"/>
</dbReference>
<feature type="repeat" description="WD" evidence="3">
    <location>
        <begin position="422"/>
        <end position="463"/>
    </location>
</feature>
<protein>
    <submittedName>
        <fullName evidence="5">Serine/threonine protein kinase</fullName>
    </submittedName>
</protein>
<dbReference type="InterPro" id="IPR020472">
    <property type="entry name" value="WD40_PAC1"/>
</dbReference>
<keyword evidence="5" id="KW-0723">Serine/threonine-protein kinase</keyword>
<dbReference type="SUPFAM" id="SSF56112">
    <property type="entry name" value="Protein kinase-like (PK-like)"/>
    <property type="match status" value="1"/>
</dbReference>
<dbReference type="PROSITE" id="PS50082">
    <property type="entry name" value="WD_REPEATS_2"/>
    <property type="match status" value="7"/>
</dbReference>
<evidence type="ECO:0000256" key="2">
    <source>
        <dbReference type="ARBA" id="ARBA00022737"/>
    </source>
</evidence>
<sequence length="667" mass="73893">MSYCINPICSQPDDSANTNNRLCRHCGSELLLQGRYQVMRLLSDKSGFGIVYEAYQGTIPKILKILKPKHNKNPRVIELFQQEAAVLSQLNHPGIPKVESDGYFQFFPRGSTEALHCIVMEKIDGLNLKQWMKQQGNHPISQEQALNWLKQLAEILHLVHQKHYFHRDIKPENIMIRSTGQLVLIDFGTARELTYTYLAEVGGGGSVTKISSAGYTPPEQEKGHAIPQSDFYALGRTFLYLLTGMEATDRDIYDPLTDGLNWRKCTSNIANNLANFIDKLMAPTAVDRPKNTQEILDDLANISHKISPSESATHIETNTTPQSPGIQPISLLTTVHQKLAKRKKRWLIAGAVTLAIGLAGYGNWLYQEYNPRIIQVANNRQGETSYVNYLVFSPDGQRIISSSADKKIRIWNLTNGQEISTAIKHSLPINYFAIGPDWHTVAMGGASNTIEIWNWETGKLISTLAAHTGAINFLVITPDNNNLISASADKTIKIWDLDTDKPIKTLTGHSSFVNYVILSPDGKKIISASADKTIKIWDFDTGKEINSLTGHTSFVNYLVISPDGNKLVSSSADKTIKIWDFDTGKEINTLTGHSSPVKPIAISPDGDKLVSGSADGIIKIWDLTTYKEIRTLNGHSSSVNSLAISPDGKKLVSASADGTMRVWKMPK</sequence>
<dbReference type="InterPro" id="IPR001680">
    <property type="entry name" value="WD40_rpt"/>
</dbReference>
<dbReference type="PROSITE" id="PS50011">
    <property type="entry name" value="PROTEIN_KINASE_DOM"/>
    <property type="match status" value="1"/>
</dbReference>
<dbReference type="InterPro" id="IPR011009">
    <property type="entry name" value="Kinase-like_dom_sf"/>
</dbReference>
<feature type="repeat" description="WD" evidence="3">
    <location>
        <begin position="632"/>
        <end position="667"/>
    </location>
</feature>
<dbReference type="CDD" id="cd00200">
    <property type="entry name" value="WD40"/>
    <property type="match status" value="1"/>
</dbReference>
<dbReference type="PROSITE" id="PS00678">
    <property type="entry name" value="WD_REPEATS_1"/>
    <property type="match status" value="5"/>
</dbReference>
<accession>A0AAE3GV93</accession>
<feature type="repeat" description="WD" evidence="3">
    <location>
        <begin position="590"/>
        <end position="631"/>
    </location>
</feature>
<dbReference type="Proteomes" id="UP001204953">
    <property type="component" value="Unassembled WGS sequence"/>
</dbReference>
<dbReference type="NCBIfam" id="NF045510">
    <property type="entry name" value="4Cys_prefix_kin"/>
    <property type="match status" value="1"/>
</dbReference>
<dbReference type="GO" id="GO:0005524">
    <property type="term" value="F:ATP binding"/>
    <property type="evidence" value="ECO:0007669"/>
    <property type="project" value="InterPro"/>
</dbReference>
<keyword evidence="5" id="KW-0808">Transferase</keyword>
<dbReference type="PANTHER" id="PTHR19879">
    <property type="entry name" value="TRANSCRIPTION INITIATION FACTOR TFIID"/>
    <property type="match status" value="1"/>
</dbReference>
<dbReference type="PROSITE" id="PS00108">
    <property type="entry name" value="PROTEIN_KINASE_ST"/>
    <property type="match status" value="1"/>
</dbReference>
<keyword evidence="1 3" id="KW-0853">WD repeat</keyword>
<name>A0AAE3GV93_9CYAN</name>
<proteinExistence type="predicted"/>
<dbReference type="PANTHER" id="PTHR19879:SF9">
    <property type="entry name" value="TRANSCRIPTION INITIATION FACTOR TFIID SUBUNIT 5"/>
    <property type="match status" value="1"/>
</dbReference>
<keyword evidence="5" id="KW-0418">Kinase</keyword>
<evidence type="ECO:0000256" key="1">
    <source>
        <dbReference type="ARBA" id="ARBA00022574"/>
    </source>
</evidence>
<evidence type="ECO:0000256" key="3">
    <source>
        <dbReference type="PROSITE-ProRule" id="PRU00221"/>
    </source>
</evidence>
<feature type="repeat" description="WD" evidence="3">
    <location>
        <begin position="464"/>
        <end position="505"/>
    </location>
</feature>
<feature type="repeat" description="WD" evidence="3">
    <location>
        <begin position="380"/>
        <end position="421"/>
    </location>
</feature>
<keyword evidence="2" id="KW-0677">Repeat</keyword>
<dbReference type="Gene3D" id="1.10.510.10">
    <property type="entry name" value="Transferase(Phosphotransferase) domain 1"/>
    <property type="match status" value="1"/>
</dbReference>
<dbReference type="CDD" id="cd14014">
    <property type="entry name" value="STKc_PknB_like"/>
    <property type="match status" value="1"/>
</dbReference>
<dbReference type="Gene3D" id="2.130.10.10">
    <property type="entry name" value="YVTN repeat-like/Quinoprotein amine dehydrogenase"/>
    <property type="match status" value="2"/>
</dbReference>